<evidence type="ECO:0000313" key="2">
    <source>
        <dbReference type="Proteomes" id="UP001164286"/>
    </source>
</evidence>
<dbReference type="Proteomes" id="UP001164286">
    <property type="component" value="Unassembled WGS sequence"/>
</dbReference>
<dbReference type="CDD" id="cd18186">
    <property type="entry name" value="BTB_POZ_ZBTB_KLHL-like"/>
    <property type="match status" value="1"/>
</dbReference>
<gene>
    <name evidence="1" type="ORF">MKK02DRAFT_32064</name>
</gene>
<sequence>MSGSTEYTDAKGVVYALQAGYEHGEIAILSDDKAAWRVSQAVLTEASPVFKDMFAGSSASPKEVNLPSITRAQLDLFIRSIHGRSPLQPPSFSEASEVVELLIRYDCAIPARQLLFRTVKDIRVEDHFEALAFASRLDDLKSACRIISQGWKWWAQESEADSRSLCPDHLEVPRTAEDAGRIRSSWVWALTLASGTLWKRPDLMVRPEEAVNGGEEVREGEDEGMINAVQVEGEMETDEEDGDSSSRCSGVCLWASLWSTWYNRLYTFSILSDCLVPIAEHSVPRSITCTLHLVQHALNTPSALPPIARLFLDITPWRISAFSFRGEASVAYLEQISWAGPLIIAYTSHEHVRTIAASPQTDQTQRLLHLFLHGPPFSAA</sequence>
<evidence type="ECO:0008006" key="3">
    <source>
        <dbReference type="Google" id="ProtNLM"/>
    </source>
</evidence>
<dbReference type="AlphaFoldDB" id="A0AA38HFK6"/>
<dbReference type="GeneID" id="77727641"/>
<dbReference type="InterPro" id="IPR011333">
    <property type="entry name" value="SKP1/BTB/POZ_sf"/>
</dbReference>
<keyword evidence="2" id="KW-1185">Reference proteome</keyword>
<proteinExistence type="predicted"/>
<dbReference type="Gene3D" id="3.30.710.10">
    <property type="entry name" value="Potassium Channel Kv1.1, Chain A"/>
    <property type="match status" value="1"/>
</dbReference>
<dbReference type="EMBL" id="JAKWFO010000003">
    <property type="protein sequence ID" value="KAI9638674.1"/>
    <property type="molecule type" value="Genomic_DNA"/>
</dbReference>
<reference evidence="1" key="1">
    <citation type="journal article" date="2022" name="G3 (Bethesda)">
        <title>High quality genome of the basidiomycete yeast Dioszegia hungarica PDD-24b-2 isolated from cloud water.</title>
        <authorList>
            <person name="Jarrige D."/>
            <person name="Haridas S."/>
            <person name="Bleykasten-Grosshans C."/>
            <person name="Joly M."/>
            <person name="Nadalig T."/>
            <person name="Sancelme M."/>
            <person name="Vuilleumier S."/>
            <person name="Grigoriev I.V."/>
            <person name="Amato P."/>
            <person name="Bringel F."/>
        </authorList>
    </citation>
    <scope>NUCLEOTIDE SEQUENCE</scope>
    <source>
        <strain evidence="1">PDD-24b-2</strain>
    </source>
</reference>
<accession>A0AA38HFK6</accession>
<protein>
    <recommendedName>
        <fullName evidence="3">BTB domain-containing protein</fullName>
    </recommendedName>
</protein>
<name>A0AA38HFK6_9TREE</name>
<dbReference type="RefSeq" id="XP_052948451.1">
    <property type="nucleotide sequence ID" value="XM_053088436.1"/>
</dbReference>
<organism evidence="1 2">
    <name type="scientific">Dioszegia hungarica</name>
    <dbReference type="NCBI Taxonomy" id="4972"/>
    <lineage>
        <taxon>Eukaryota</taxon>
        <taxon>Fungi</taxon>
        <taxon>Dikarya</taxon>
        <taxon>Basidiomycota</taxon>
        <taxon>Agaricomycotina</taxon>
        <taxon>Tremellomycetes</taxon>
        <taxon>Tremellales</taxon>
        <taxon>Bulleribasidiaceae</taxon>
        <taxon>Dioszegia</taxon>
    </lineage>
</organism>
<comment type="caution">
    <text evidence="1">The sequence shown here is derived from an EMBL/GenBank/DDBJ whole genome shotgun (WGS) entry which is preliminary data.</text>
</comment>
<evidence type="ECO:0000313" key="1">
    <source>
        <dbReference type="EMBL" id="KAI9638674.1"/>
    </source>
</evidence>